<dbReference type="EMBL" id="JAVREQ010000001">
    <property type="protein sequence ID" value="MDT0377720.1"/>
    <property type="molecule type" value="Genomic_DNA"/>
</dbReference>
<comment type="similarity">
    <text evidence="1 3">Belongs to the class-III pyridoxal-phosphate-dependent aminotransferase family.</text>
</comment>
<sequence>MNDTPSTAPTSPSGDELVALDRRHLLHPWTPHGVSEQLMIVAGQGCEVTDAHGRTYLDGRSGQFNATLGYGNKRVLDALSEQAGKLMTYALLGASNEPAVLLGARLAELLGEPLTRTLFCNSGSESTEAALRIVRMYHAISGRPERTTIISLADCYHGTTTAATAMMANPMAWTGCGPRPEGFVQIPSPTRCGACAAGAEHEECVVPGPEALEEAILAAGADTVAAFFVEPVLGVGGIRPLPDGYLRAVREICDRHGVLLVLDEVTTGLGRTGAWFAHQREGITPDLVTMAKGLTSGYAPLAAVTMTERIADVFATDPMLGGLRHGHTTSGHGLGTAVALSVLRVIEEDGLVENAAAMGDRLQSGLREQIGSLDGVRDVRGLGLMVGVEFDSMARGFEVQAACAAAGVIVRCEGTVLSVAPPLIVTAEQVDRIVGALRDAVAASTGEFPGV</sequence>
<dbReference type="GO" id="GO:0008483">
    <property type="term" value="F:transaminase activity"/>
    <property type="evidence" value="ECO:0007669"/>
    <property type="project" value="UniProtKB-KW"/>
</dbReference>
<keyword evidence="4" id="KW-0032">Aminotransferase</keyword>
<dbReference type="InterPro" id="IPR015421">
    <property type="entry name" value="PyrdxlP-dep_Trfase_major"/>
</dbReference>
<dbReference type="SUPFAM" id="SSF53383">
    <property type="entry name" value="PLP-dependent transferases"/>
    <property type="match status" value="1"/>
</dbReference>
<gene>
    <name evidence="4" type="ORF">RM572_02890</name>
</gene>
<name>A0ABU2NL55_9ACTN</name>
<accession>A0ABU2NL55</accession>
<dbReference type="PIRSF" id="PIRSF000521">
    <property type="entry name" value="Transaminase_4ab_Lys_Orn"/>
    <property type="match status" value="1"/>
</dbReference>
<protein>
    <submittedName>
        <fullName evidence="4">Aminotransferase class III-fold pyridoxal phosphate-dependent enzyme</fullName>
    </submittedName>
</protein>
<organism evidence="4 5">
    <name type="scientific">Streptomyces hazeniae</name>
    <dbReference type="NCBI Taxonomy" id="3075538"/>
    <lineage>
        <taxon>Bacteria</taxon>
        <taxon>Bacillati</taxon>
        <taxon>Actinomycetota</taxon>
        <taxon>Actinomycetes</taxon>
        <taxon>Kitasatosporales</taxon>
        <taxon>Streptomycetaceae</taxon>
        <taxon>Streptomyces</taxon>
    </lineage>
</organism>
<dbReference type="CDD" id="cd00610">
    <property type="entry name" value="OAT_like"/>
    <property type="match status" value="1"/>
</dbReference>
<dbReference type="InterPro" id="IPR015422">
    <property type="entry name" value="PyrdxlP-dep_Trfase_small"/>
</dbReference>
<dbReference type="Pfam" id="PF00202">
    <property type="entry name" value="Aminotran_3"/>
    <property type="match status" value="1"/>
</dbReference>
<evidence type="ECO:0000256" key="1">
    <source>
        <dbReference type="ARBA" id="ARBA00008954"/>
    </source>
</evidence>
<evidence type="ECO:0000256" key="3">
    <source>
        <dbReference type="RuleBase" id="RU003560"/>
    </source>
</evidence>
<evidence type="ECO:0000256" key="2">
    <source>
        <dbReference type="ARBA" id="ARBA00022898"/>
    </source>
</evidence>
<dbReference type="InterPro" id="IPR049704">
    <property type="entry name" value="Aminotrans_3_PPA_site"/>
</dbReference>
<keyword evidence="5" id="KW-1185">Reference proteome</keyword>
<evidence type="ECO:0000313" key="5">
    <source>
        <dbReference type="Proteomes" id="UP001183414"/>
    </source>
</evidence>
<dbReference type="RefSeq" id="WP_311671648.1">
    <property type="nucleotide sequence ID" value="NZ_JAVREQ010000001.1"/>
</dbReference>
<dbReference type="PANTHER" id="PTHR43094">
    <property type="entry name" value="AMINOTRANSFERASE"/>
    <property type="match status" value="1"/>
</dbReference>
<dbReference type="InterPro" id="IPR015424">
    <property type="entry name" value="PyrdxlP-dep_Trfase"/>
</dbReference>
<dbReference type="Gene3D" id="3.90.1150.10">
    <property type="entry name" value="Aspartate Aminotransferase, domain 1"/>
    <property type="match status" value="1"/>
</dbReference>
<dbReference type="Gene3D" id="3.40.640.10">
    <property type="entry name" value="Type I PLP-dependent aspartate aminotransferase-like (Major domain)"/>
    <property type="match status" value="1"/>
</dbReference>
<dbReference type="InterPro" id="IPR005814">
    <property type="entry name" value="Aminotrans_3"/>
</dbReference>
<dbReference type="PANTHER" id="PTHR43094:SF1">
    <property type="entry name" value="AMINOTRANSFERASE CLASS-III"/>
    <property type="match status" value="1"/>
</dbReference>
<proteinExistence type="inferred from homology"/>
<dbReference type="PROSITE" id="PS00600">
    <property type="entry name" value="AA_TRANSFER_CLASS_3"/>
    <property type="match status" value="1"/>
</dbReference>
<keyword evidence="2 3" id="KW-0663">Pyridoxal phosphate</keyword>
<keyword evidence="4" id="KW-0808">Transferase</keyword>
<dbReference type="Proteomes" id="UP001183414">
    <property type="component" value="Unassembled WGS sequence"/>
</dbReference>
<evidence type="ECO:0000313" key="4">
    <source>
        <dbReference type="EMBL" id="MDT0377720.1"/>
    </source>
</evidence>
<reference evidence="5" key="1">
    <citation type="submission" date="2023-07" db="EMBL/GenBank/DDBJ databases">
        <title>30 novel species of actinomycetes from the DSMZ collection.</title>
        <authorList>
            <person name="Nouioui I."/>
        </authorList>
    </citation>
    <scope>NUCLEOTIDE SEQUENCE [LARGE SCALE GENOMIC DNA]</scope>
    <source>
        <strain evidence="5">DSM 42041</strain>
    </source>
</reference>
<comment type="caution">
    <text evidence="4">The sequence shown here is derived from an EMBL/GenBank/DDBJ whole genome shotgun (WGS) entry which is preliminary data.</text>
</comment>